<proteinExistence type="predicted"/>
<protein>
    <submittedName>
        <fullName evidence="3">Uncharacterized protein</fullName>
    </submittedName>
</protein>
<dbReference type="OrthoDB" id="8848457at2759"/>
<keyword evidence="4" id="KW-1185">Reference proteome</keyword>
<comment type="caution">
    <text evidence="3">The sequence shown here is derived from an EMBL/GenBank/DDBJ whole genome shotgun (WGS) entry which is preliminary data.</text>
</comment>
<feature type="transmembrane region" description="Helical" evidence="2">
    <location>
        <begin position="41"/>
        <end position="60"/>
    </location>
</feature>
<evidence type="ECO:0000313" key="3">
    <source>
        <dbReference type="EMBL" id="TNN49940.1"/>
    </source>
</evidence>
<dbReference type="EMBL" id="SRLO01000636">
    <property type="protein sequence ID" value="TNN49940.1"/>
    <property type="molecule type" value="Genomic_DNA"/>
</dbReference>
<reference evidence="3 4" key="1">
    <citation type="submission" date="2019-03" db="EMBL/GenBank/DDBJ databases">
        <title>First draft genome of Liparis tanakae, snailfish: a comprehensive survey of snailfish specific genes.</title>
        <authorList>
            <person name="Kim W."/>
            <person name="Song I."/>
            <person name="Jeong J.-H."/>
            <person name="Kim D."/>
            <person name="Kim S."/>
            <person name="Ryu S."/>
            <person name="Song J.Y."/>
            <person name="Lee S.K."/>
        </authorList>
    </citation>
    <scope>NUCLEOTIDE SEQUENCE [LARGE SCALE GENOMIC DNA]</scope>
    <source>
        <tissue evidence="3">Muscle</tissue>
    </source>
</reference>
<evidence type="ECO:0000313" key="4">
    <source>
        <dbReference type="Proteomes" id="UP000314294"/>
    </source>
</evidence>
<organism evidence="3 4">
    <name type="scientific">Liparis tanakae</name>
    <name type="common">Tanaka's snailfish</name>
    <dbReference type="NCBI Taxonomy" id="230148"/>
    <lineage>
        <taxon>Eukaryota</taxon>
        <taxon>Metazoa</taxon>
        <taxon>Chordata</taxon>
        <taxon>Craniata</taxon>
        <taxon>Vertebrata</taxon>
        <taxon>Euteleostomi</taxon>
        <taxon>Actinopterygii</taxon>
        <taxon>Neopterygii</taxon>
        <taxon>Teleostei</taxon>
        <taxon>Neoteleostei</taxon>
        <taxon>Acanthomorphata</taxon>
        <taxon>Eupercaria</taxon>
        <taxon>Perciformes</taxon>
        <taxon>Cottioidei</taxon>
        <taxon>Cottales</taxon>
        <taxon>Liparidae</taxon>
        <taxon>Liparis</taxon>
    </lineage>
</organism>
<accession>A0A4Z2G9Q3</accession>
<evidence type="ECO:0000256" key="2">
    <source>
        <dbReference type="SAM" id="Phobius"/>
    </source>
</evidence>
<sequence length="325" mass="34886">MDNVNYTSEDGLSFQYLVQNVDPLYEEYKPPSRDLIQVPKAILYVLVAVLVVVAVAYAIVGHLIKDLMLDITDCILGPYENDLNKEKEGVVPLHLPPAFLNHSHPNAFHVWDQDDVLISIPLRSESPPSSPLHSPLISVIPYIPSFFPSSHSANSPANNRLIPRESNAWRLTLGSLTLTQFSALSLTLRDSSGRSHSLPVAVGALLVRGRRHRLVALRLRGGGVGGGGGRRDVGGGRRGVGAGGGRRDVGAGGGRRGVGGGVLGLGPGRKGFPRPRPRPLLGPQPRAPESDGMPRMVPNPGMCCRDGRRREGLLGERERASVAMC</sequence>
<name>A0A4Z2G9Q3_9TELE</name>
<dbReference type="Proteomes" id="UP000314294">
    <property type="component" value="Unassembled WGS sequence"/>
</dbReference>
<keyword evidence="2" id="KW-0812">Transmembrane</keyword>
<keyword evidence="2" id="KW-0472">Membrane</keyword>
<feature type="region of interest" description="Disordered" evidence="1">
    <location>
        <begin position="225"/>
        <end position="304"/>
    </location>
</feature>
<gene>
    <name evidence="3" type="ORF">EYF80_039877</name>
</gene>
<feature type="compositionally biased region" description="Gly residues" evidence="1">
    <location>
        <begin position="236"/>
        <end position="269"/>
    </location>
</feature>
<dbReference type="AlphaFoldDB" id="A0A4Z2G9Q3"/>
<evidence type="ECO:0000256" key="1">
    <source>
        <dbReference type="SAM" id="MobiDB-lite"/>
    </source>
</evidence>
<keyword evidence="2" id="KW-1133">Transmembrane helix</keyword>